<dbReference type="Pfam" id="PF15030">
    <property type="entry name" value="DUF4527"/>
    <property type="match status" value="1"/>
</dbReference>
<proteinExistence type="predicted"/>
<accession>A0A8D2CPR2</accession>
<dbReference type="PANTHER" id="PTHR36866">
    <property type="entry name" value="CHROMOSOME 4 OPEN READING FRAME 50"/>
    <property type="match status" value="1"/>
</dbReference>
<reference evidence="2" key="2">
    <citation type="submission" date="2025-09" db="UniProtKB">
        <authorList>
            <consortium name="Ensembl"/>
        </authorList>
    </citation>
    <scope>IDENTIFICATION</scope>
</reference>
<dbReference type="AlphaFoldDB" id="A0A8D2CPR2"/>
<dbReference type="PANTHER" id="PTHR36866:SF1">
    <property type="entry name" value="GENE 1043-RELATED"/>
    <property type="match status" value="1"/>
</dbReference>
<dbReference type="Proteomes" id="UP000694564">
    <property type="component" value="Chromosome 9"/>
</dbReference>
<dbReference type="GeneTree" id="ENSGT00390000003220"/>
<sequence>QLQDAEADASEEDPRLCVRRLHHQVQTLRCQLRDQGWAHRELQMAQVEALRLQEELTGKLEELQRKQREARLAVAPLKAKLASLVQKCRERNRLITQLLRELGRHGPTDLLLSEMAQNMVHDEALAEYAAAFLTPGLPETSHGLHVGSQETAAARVREHLLSSEIDDVLQSSLCSEAWPVPEWPAQTALLDSQKLPLPLEPILDPGRGPAVVTMEPGGEPPPVPQAHSFLPPSELLSPARILAFHRELRQSICSSSQFNKSPLGLMS</sequence>
<evidence type="ECO:0000313" key="3">
    <source>
        <dbReference type="Proteomes" id="UP000694564"/>
    </source>
</evidence>
<dbReference type="InterPro" id="IPR032771">
    <property type="entry name" value="DUF4527"/>
</dbReference>
<keyword evidence="3" id="KW-1185">Reference proteome</keyword>
<feature type="coiled-coil region" evidence="1">
    <location>
        <begin position="42"/>
        <end position="73"/>
    </location>
</feature>
<keyword evidence="1" id="KW-0175">Coiled coil</keyword>
<reference evidence="2" key="1">
    <citation type="submission" date="2025-08" db="UniProtKB">
        <authorList>
            <consortium name="Ensembl"/>
        </authorList>
    </citation>
    <scope>IDENTIFICATION</scope>
</reference>
<dbReference type="Ensembl" id="ENSSVLT00005012184.1">
    <property type="protein sequence ID" value="ENSSVLP00005011014.1"/>
    <property type="gene ID" value="ENSSVLG00005008731.1"/>
</dbReference>
<organism evidence="2 3">
    <name type="scientific">Sciurus vulgaris</name>
    <name type="common">Eurasian red squirrel</name>
    <dbReference type="NCBI Taxonomy" id="55149"/>
    <lineage>
        <taxon>Eukaryota</taxon>
        <taxon>Metazoa</taxon>
        <taxon>Chordata</taxon>
        <taxon>Craniata</taxon>
        <taxon>Vertebrata</taxon>
        <taxon>Euteleostomi</taxon>
        <taxon>Mammalia</taxon>
        <taxon>Eutheria</taxon>
        <taxon>Euarchontoglires</taxon>
        <taxon>Glires</taxon>
        <taxon>Rodentia</taxon>
        <taxon>Sciuromorpha</taxon>
        <taxon>Sciuridae</taxon>
        <taxon>Sciurinae</taxon>
        <taxon>Sciurini</taxon>
        <taxon>Sciurus</taxon>
    </lineage>
</organism>
<name>A0A8D2CPR2_SCIVU</name>
<evidence type="ECO:0000256" key="1">
    <source>
        <dbReference type="SAM" id="Coils"/>
    </source>
</evidence>
<protein>
    <submittedName>
        <fullName evidence="2">Uncharacterized protein</fullName>
    </submittedName>
</protein>
<evidence type="ECO:0000313" key="2">
    <source>
        <dbReference type="Ensembl" id="ENSSVLP00005011014.1"/>
    </source>
</evidence>